<reference evidence="4" key="2">
    <citation type="submission" date="2021-04" db="EMBL/GenBank/DDBJ databases">
        <authorList>
            <person name="Gilroy R."/>
        </authorList>
    </citation>
    <scope>NUCLEOTIDE SEQUENCE</scope>
    <source>
        <strain evidence="4">421</strain>
    </source>
</reference>
<dbReference type="GO" id="GO:0004560">
    <property type="term" value="F:alpha-L-fucosidase activity"/>
    <property type="evidence" value="ECO:0007669"/>
    <property type="project" value="TreeGrafter"/>
</dbReference>
<dbReference type="Pfam" id="PF14498">
    <property type="entry name" value="Glyco_hyd_65N_2"/>
    <property type="match status" value="1"/>
</dbReference>
<accession>A0A9D1UFY9</accession>
<dbReference type="InterPro" id="IPR027414">
    <property type="entry name" value="GH95_N_dom"/>
</dbReference>
<dbReference type="InterPro" id="IPR008928">
    <property type="entry name" value="6-hairpin_glycosidase_sf"/>
</dbReference>
<feature type="domain" description="Alpha fucosidase A-like C-terminal" evidence="2">
    <location>
        <begin position="639"/>
        <end position="703"/>
    </location>
</feature>
<protein>
    <submittedName>
        <fullName evidence="4">Glycoside hydrolase N-terminal domain-containing protein</fullName>
    </submittedName>
</protein>
<dbReference type="SUPFAM" id="SSF48208">
    <property type="entry name" value="Six-hairpin glycosidases"/>
    <property type="match status" value="1"/>
</dbReference>
<organism evidence="4 5">
    <name type="scientific">Candidatus Eubacterium faecipullorum</name>
    <dbReference type="NCBI Taxonomy" id="2838571"/>
    <lineage>
        <taxon>Bacteria</taxon>
        <taxon>Bacillati</taxon>
        <taxon>Bacillota</taxon>
        <taxon>Clostridia</taxon>
        <taxon>Eubacteriales</taxon>
        <taxon>Eubacteriaceae</taxon>
        <taxon>Eubacterium</taxon>
    </lineage>
</organism>
<feature type="domain" description="Glycosyl hydrolase family 95 N-terminal" evidence="1">
    <location>
        <begin position="10"/>
        <end position="109"/>
    </location>
</feature>
<proteinExistence type="predicted"/>
<dbReference type="InterPro" id="IPR054363">
    <property type="entry name" value="GH95_cat"/>
</dbReference>
<dbReference type="AlphaFoldDB" id="A0A9D1UFY9"/>
<dbReference type="Pfam" id="PF21307">
    <property type="entry name" value="Glyco_hydro_95_C"/>
    <property type="match status" value="1"/>
</dbReference>
<evidence type="ECO:0000259" key="3">
    <source>
        <dbReference type="Pfam" id="PF22124"/>
    </source>
</evidence>
<dbReference type="PANTHER" id="PTHR31084">
    <property type="entry name" value="ALPHA-L-FUCOSIDASE 2"/>
    <property type="match status" value="1"/>
</dbReference>
<dbReference type="GO" id="GO:0005975">
    <property type="term" value="P:carbohydrate metabolic process"/>
    <property type="evidence" value="ECO:0007669"/>
    <property type="project" value="InterPro"/>
</dbReference>
<sequence length="719" mass="81948">MLPKEYCNIEYKNNIAHWDDGLPLGNGDTGCLIWGNGGGLRLSIDKNSLWDCSGAVTAQGDFTYKALQRFVKQKRMRKISKVFDAPYANPTPTKLPAGKIIIRVGDKNIRRAYLDISCARAEIDTENTHIESFIHAKKSIGFIRADRALDIRIENPDYGKKEEKKRSRFKPAITQSLKNLKYESAQTDCETAGGIRFQYFTQKVNDKLTYGIFTAVFKNEAAYTVSIAANKDDAVKDALLLLREALKAGYDKNFSEHKKWWDQFWNESHIDLPDKYLEKKWYMTNYLLGSCSREGFAPMPLQGVWTADNGRLPPWKGDYHFDLNVQLCYLSYLKANHLSCGKSYIDFLLNNEKKAEKFARDFYGAKGLCLPSVMDIKGNALGGWAMYALSPTNQAWLCHGIMQYCDYSADDDLLLSRAYPYMKKYGEFLLSVLTEDKDGNLVLPLSSSPETHDNTLRSWLKPNSNYDNAMLIRHFKNLFDIAERYDMTADKEKWQSVLHKLQPLAVSNDNVLMLSQNEKQTHSHRHFSHLISIYPLELLQYKGKNKEIIDASVKDLENLGSKEYCGYSFAWLANLYAVQKRGADAAETLTSFWRNFCLPNVFHVNGDYKKSGKSAITYRIFTLEGNFCAADALQNMLMQCRGDQIELFPALPDKWQDISFDLLACGNVRVSACMKNGALEVIRLCSAKSGKIHVIYKNRSKEIRLTENEIITLGVNDLS</sequence>
<dbReference type="Pfam" id="PF22124">
    <property type="entry name" value="Glyco_hydro_95_cat"/>
    <property type="match status" value="1"/>
</dbReference>
<evidence type="ECO:0000259" key="1">
    <source>
        <dbReference type="Pfam" id="PF14498"/>
    </source>
</evidence>
<dbReference type="PANTHER" id="PTHR31084:SF19">
    <property type="entry name" value="GLYCOSYL HYDROLASE FAMILY 95 N-TERMINAL DOMAIN-CONTAINING PROTEIN"/>
    <property type="match status" value="1"/>
</dbReference>
<dbReference type="EMBL" id="DXGE01000034">
    <property type="protein sequence ID" value="HIW86382.1"/>
    <property type="molecule type" value="Genomic_DNA"/>
</dbReference>
<keyword evidence="4" id="KW-0378">Hydrolase</keyword>
<evidence type="ECO:0000259" key="2">
    <source>
        <dbReference type="Pfam" id="PF21307"/>
    </source>
</evidence>
<reference evidence="4" key="1">
    <citation type="journal article" date="2021" name="PeerJ">
        <title>Extensive microbial diversity within the chicken gut microbiome revealed by metagenomics and culture.</title>
        <authorList>
            <person name="Gilroy R."/>
            <person name="Ravi A."/>
            <person name="Getino M."/>
            <person name="Pursley I."/>
            <person name="Horton D.L."/>
            <person name="Alikhan N.F."/>
            <person name="Baker D."/>
            <person name="Gharbi K."/>
            <person name="Hall N."/>
            <person name="Watson M."/>
            <person name="Adriaenssens E.M."/>
            <person name="Foster-Nyarko E."/>
            <person name="Jarju S."/>
            <person name="Secka A."/>
            <person name="Antonio M."/>
            <person name="Oren A."/>
            <person name="Chaudhuri R.R."/>
            <person name="La Ragione R."/>
            <person name="Hildebrand F."/>
            <person name="Pallen M.J."/>
        </authorList>
    </citation>
    <scope>NUCLEOTIDE SEQUENCE</scope>
    <source>
        <strain evidence="4">421</strain>
    </source>
</reference>
<comment type="caution">
    <text evidence="4">The sequence shown here is derived from an EMBL/GenBank/DDBJ whole genome shotgun (WGS) entry which is preliminary data.</text>
</comment>
<dbReference type="Gene3D" id="1.50.10.10">
    <property type="match status" value="1"/>
</dbReference>
<gene>
    <name evidence="4" type="ORF">IAA48_07800</name>
</gene>
<dbReference type="InterPro" id="IPR049053">
    <property type="entry name" value="AFCA-like_C"/>
</dbReference>
<feature type="domain" description="Glycosyl hydrolase family 95 catalytic" evidence="3">
    <location>
        <begin position="266"/>
        <end position="637"/>
    </location>
</feature>
<evidence type="ECO:0000313" key="5">
    <source>
        <dbReference type="Proteomes" id="UP000824205"/>
    </source>
</evidence>
<dbReference type="Proteomes" id="UP000824205">
    <property type="component" value="Unassembled WGS sequence"/>
</dbReference>
<dbReference type="InterPro" id="IPR012341">
    <property type="entry name" value="6hp_glycosidase-like_sf"/>
</dbReference>
<evidence type="ECO:0000313" key="4">
    <source>
        <dbReference type="EMBL" id="HIW86382.1"/>
    </source>
</evidence>
<name>A0A9D1UFY9_9FIRM</name>